<organism evidence="1">
    <name type="scientific">Clostridium sporogenes</name>
    <dbReference type="NCBI Taxonomy" id="1509"/>
    <lineage>
        <taxon>Bacteria</taxon>
        <taxon>Bacillati</taxon>
        <taxon>Bacillota</taxon>
        <taxon>Clostridia</taxon>
        <taxon>Eubacteriales</taxon>
        <taxon>Clostridiaceae</taxon>
        <taxon>Clostridium</taxon>
    </lineage>
</organism>
<dbReference type="AlphaFoldDB" id="A0A6G4GV21"/>
<dbReference type="RefSeq" id="WP_053818968.1">
    <property type="nucleotide sequence ID" value="NZ_LJFK01000057.1"/>
</dbReference>
<gene>
    <name evidence="1" type="ORF">FDF24_04900</name>
</gene>
<protein>
    <submittedName>
        <fullName evidence="1">Uncharacterized protein</fullName>
    </submittedName>
</protein>
<reference evidence="1" key="1">
    <citation type="submission" date="2019-04" db="EMBL/GenBank/DDBJ databases">
        <title>Genome sequencing of Clostridium botulinum Groups I-IV and Clostridium butyricum.</title>
        <authorList>
            <person name="Brunt J."/>
            <person name="Van Vliet A.H.M."/>
            <person name="Stringer S.C."/>
            <person name="Carter A.T."/>
            <person name="Peck M.W."/>
        </authorList>
    </citation>
    <scope>NUCLEOTIDE SEQUENCE</scope>
    <source>
        <strain evidence="1">IFR 18/126</strain>
    </source>
</reference>
<dbReference type="EMBL" id="SXBL01000004">
    <property type="protein sequence ID" value="NFT52810.1"/>
    <property type="molecule type" value="Genomic_DNA"/>
</dbReference>
<name>A0A6G4GV21_CLOSG</name>
<accession>A0A6G4GV21</accession>
<comment type="caution">
    <text evidence="1">The sequence shown here is derived from an EMBL/GenBank/DDBJ whole genome shotgun (WGS) entry which is preliminary data.</text>
</comment>
<sequence>MFNTLNRCKMIYIIEKLTKESGRLLYKEKKYKEAGELVKITKELVEFYDKNYGVIKCIRKQSYKNLGRNLY</sequence>
<evidence type="ECO:0000313" key="1">
    <source>
        <dbReference type="EMBL" id="NFT52810.1"/>
    </source>
</evidence>
<proteinExistence type="predicted"/>